<dbReference type="InterPro" id="IPR036789">
    <property type="entry name" value="Ribosomal_uL6-like_a/b-dom_sf"/>
</dbReference>
<dbReference type="PRINTS" id="PR00059">
    <property type="entry name" value="RIBOSOMALL6"/>
</dbReference>
<dbReference type="InterPro" id="IPR000702">
    <property type="entry name" value="Ribosomal_uL6-like"/>
</dbReference>
<dbReference type="PANTHER" id="PTHR11655:SF14">
    <property type="entry name" value="LARGE RIBOSOMAL SUBUNIT PROTEIN UL6M"/>
    <property type="match status" value="1"/>
</dbReference>
<comment type="similarity">
    <text evidence="5">Belongs to the universal ribosomal protein uL6 family.</text>
</comment>
<dbReference type="Proteomes" id="UP000721442">
    <property type="component" value="Unassembled WGS sequence"/>
</dbReference>
<evidence type="ECO:0000256" key="6">
    <source>
        <dbReference type="RuleBase" id="RU003870"/>
    </source>
</evidence>
<evidence type="ECO:0000256" key="2">
    <source>
        <dbReference type="ARBA" id="ARBA00023274"/>
    </source>
</evidence>
<dbReference type="PIRSF" id="PIRSF002162">
    <property type="entry name" value="Ribosomal_L6"/>
    <property type="match status" value="1"/>
</dbReference>
<protein>
    <recommendedName>
        <fullName evidence="3 4">50S ribosomal protein L6</fullName>
    </recommendedName>
</protein>
<dbReference type="GO" id="GO:0003735">
    <property type="term" value="F:structural constituent of ribosome"/>
    <property type="evidence" value="ECO:0007669"/>
    <property type="project" value="UniProtKB-UniRule"/>
</dbReference>
<dbReference type="PROSITE" id="PS00525">
    <property type="entry name" value="RIBOSOMAL_L6_1"/>
    <property type="match status" value="1"/>
</dbReference>
<dbReference type="GO" id="GO:0002181">
    <property type="term" value="P:cytoplasmic translation"/>
    <property type="evidence" value="ECO:0007669"/>
    <property type="project" value="TreeGrafter"/>
</dbReference>
<reference evidence="8" key="2">
    <citation type="journal article" date="2021" name="PeerJ">
        <title>Extensive microbial diversity within the chicken gut microbiome revealed by metagenomics and culture.</title>
        <authorList>
            <person name="Gilroy R."/>
            <person name="Ravi A."/>
            <person name="Getino M."/>
            <person name="Pursley I."/>
            <person name="Horton D.L."/>
            <person name="Alikhan N.F."/>
            <person name="Baker D."/>
            <person name="Gharbi K."/>
            <person name="Hall N."/>
            <person name="Watson M."/>
            <person name="Adriaenssens E.M."/>
            <person name="Foster-Nyarko E."/>
            <person name="Jarju S."/>
            <person name="Secka A."/>
            <person name="Antonio M."/>
            <person name="Oren A."/>
            <person name="Chaudhuri R.R."/>
            <person name="La Ragione R."/>
            <person name="Hildebrand F."/>
            <person name="Pallen M.J."/>
        </authorList>
    </citation>
    <scope>NUCLEOTIDE SEQUENCE</scope>
    <source>
        <strain evidence="8">B1-16210</strain>
    </source>
</reference>
<evidence type="ECO:0000256" key="3">
    <source>
        <dbReference type="ARBA" id="ARBA00035454"/>
    </source>
</evidence>
<dbReference type="NCBIfam" id="TIGR03654">
    <property type="entry name" value="L6_bact"/>
    <property type="match status" value="1"/>
</dbReference>
<evidence type="ECO:0000256" key="4">
    <source>
        <dbReference type="NCBIfam" id="TIGR03654"/>
    </source>
</evidence>
<evidence type="ECO:0000256" key="1">
    <source>
        <dbReference type="ARBA" id="ARBA00022980"/>
    </source>
</evidence>
<keyword evidence="6" id="KW-0694">RNA-binding</keyword>
<feature type="domain" description="Large ribosomal subunit protein uL6 alpha-beta" evidence="7">
    <location>
        <begin position="13"/>
        <end position="87"/>
    </location>
</feature>
<evidence type="ECO:0000259" key="7">
    <source>
        <dbReference type="Pfam" id="PF00347"/>
    </source>
</evidence>
<evidence type="ECO:0000313" key="9">
    <source>
        <dbReference type="Proteomes" id="UP000721442"/>
    </source>
</evidence>
<dbReference type="Gene3D" id="3.90.930.12">
    <property type="entry name" value="Ribosomal protein L6, alpha-beta domain"/>
    <property type="match status" value="2"/>
</dbReference>
<gene>
    <name evidence="8" type="primary">rplF</name>
    <name evidence="8" type="ORF">IAC77_02785</name>
</gene>
<dbReference type="GO" id="GO:0019843">
    <property type="term" value="F:rRNA binding"/>
    <property type="evidence" value="ECO:0007669"/>
    <property type="project" value="UniProtKB-UniRule"/>
</dbReference>
<dbReference type="GO" id="GO:0022625">
    <property type="term" value="C:cytosolic large ribosomal subunit"/>
    <property type="evidence" value="ECO:0007669"/>
    <property type="project" value="UniProtKB-UniRule"/>
</dbReference>
<dbReference type="AlphaFoldDB" id="A0A940DF42"/>
<accession>A0A940DF42</accession>
<evidence type="ECO:0000256" key="5">
    <source>
        <dbReference type="RuleBase" id="RU003869"/>
    </source>
</evidence>
<reference evidence="8" key="1">
    <citation type="submission" date="2020-10" db="EMBL/GenBank/DDBJ databases">
        <authorList>
            <person name="Gilroy R."/>
        </authorList>
    </citation>
    <scope>NUCLEOTIDE SEQUENCE</scope>
    <source>
        <strain evidence="8">B1-16210</strain>
    </source>
</reference>
<keyword evidence="2 5" id="KW-0687">Ribonucleoprotein</keyword>
<dbReference type="PANTHER" id="PTHR11655">
    <property type="entry name" value="60S/50S RIBOSOMAL PROTEIN L6/L9"/>
    <property type="match status" value="1"/>
</dbReference>
<dbReference type="SUPFAM" id="SSF56053">
    <property type="entry name" value="Ribosomal protein L6"/>
    <property type="match status" value="2"/>
</dbReference>
<dbReference type="InterPro" id="IPR019906">
    <property type="entry name" value="Ribosomal_uL6_bac-type"/>
</dbReference>
<keyword evidence="6" id="KW-0699">rRNA-binding</keyword>
<dbReference type="Pfam" id="PF00347">
    <property type="entry name" value="Ribosomal_L6"/>
    <property type="match status" value="2"/>
</dbReference>
<dbReference type="EMBL" id="JADINE010000034">
    <property type="protein sequence ID" value="MBO8407363.1"/>
    <property type="molecule type" value="Genomic_DNA"/>
</dbReference>
<comment type="caution">
    <text evidence="8">The sequence shown here is derived from an EMBL/GenBank/DDBJ whole genome shotgun (WGS) entry which is preliminary data.</text>
</comment>
<keyword evidence="1 5" id="KW-0689">Ribosomal protein</keyword>
<dbReference type="InterPro" id="IPR020040">
    <property type="entry name" value="Ribosomal_uL6_a/b-dom"/>
</dbReference>
<organism evidence="8 9">
    <name type="scientific">Candidatus Enterousia excrementavium</name>
    <dbReference type="NCBI Taxonomy" id="2840789"/>
    <lineage>
        <taxon>Bacteria</taxon>
        <taxon>Pseudomonadati</taxon>
        <taxon>Pseudomonadota</taxon>
        <taxon>Alphaproteobacteria</taxon>
        <taxon>Candidatus Enterousia</taxon>
    </lineage>
</organism>
<feature type="domain" description="Large ribosomal subunit protein uL6 alpha-beta" evidence="7">
    <location>
        <begin position="96"/>
        <end position="170"/>
    </location>
</feature>
<dbReference type="InterPro" id="IPR002358">
    <property type="entry name" value="Ribosomal_uL6_CS"/>
</dbReference>
<comment type="function">
    <text evidence="6">This protein binds to the 23S rRNA, and is important in its secondary structure. It is located near the subunit interface in the base of the L7/L12 stalk, and near the tRNA binding site of the peptidyltransferase center.</text>
</comment>
<evidence type="ECO:0000313" key="8">
    <source>
        <dbReference type="EMBL" id="MBO8407363.1"/>
    </source>
</evidence>
<name>A0A940DF42_9PROT</name>
<sequence length="183" mass="19700">MSRAGKHPVKLKEGVSAAIAGDVLTVKGPKGELTVALDTKHAGLVDVVVEADQVVVTPKDAEDKTSRAMWGTMTRNVRAAVDGVTDGFTKEMYMKGVGYKASVSGNKLVLVAGYSHDVIMEIPNGLSVKIGETPTEFAISGIDKCLVGQFADKIHKVRKPDPYKGKGIFYKGERVRRKEGKKK</sequence>
<proteinExistence type="inferred from homology"/>